<accession>A0A645GMM6</accession>
<gene>
    <name evidence="1" type="ORF">SDC9_174863</name>
</gene>
<evidence type="ECO:0000313" key="1">
    <source>
        <dbReference type="EMBL" id="MPN27430.1"/>
    </source>
</evidence>
<name>A0A645GMM6_9ZZZZ</name>
<protein>
    <submittedName>
        <fullName evidence="1">Uncharacterized protein</fullName>
    </submittedName>
</protein>
<organism evidence="1">
    <name type="scientific">bioreactor metagenome</name>
    <dbReference type="NCBI Taxonomy" id="1076179"/>
    <lineage>
        <taxon>unclassified sequences</taxon>
        <taxon>metagenomes</taxon>
        <taxon>ecological metagenomes</taxon>
    </lineage>
</organism>
<reference evidence="1" key="1">
    <citation type="submission" date="2019-08" db="EMBL/GenBank/DDBJ databases">
        <authorList>
            <person name="Kucharzyk K."/>
            <person name="Murdoch R.W."/>
            <person name="Higgins S."/>
            <person name="Loffler F."/>
        </authorList>
    </citation>
    <scope>NUCLEOTIDE SEQUENCE</scope>
</reference>
<sequence length="41" mass="4297">MMASFMSRFDVGLAALIKLVISVVSGAIGGIIGVNAKFKRK</sequence>
<dbReference type="AlphaFoldDB" id="A0A645GMM6"/>
<dbReference type="EMBL" id="VSSQ01077325">
    <property type="protein sequence ID" value="MPN27430.1"/>
    <property type="molecule type" value="Genomic_DNA"/>
</dbReference>
<comment type="caution">
    <text evidence="1">The sequence shown here is derived from an EMBL/GenBank/DDBJ whole genome shotgun (WGS) entry which is preliminary data.</text>
</comment>
<proteinExistence type="predicted"/>